<dbReference type="PANTHER" id="PTHR42714:SF2">
    <property type="entry name" value="TRNA MODIFICATION GTPASE GTPBP3, MITOCHONDRIAL"/>
    <property type="match status" value="1"/>
</dbReference>
<evidence type="ECO:0000259" key="2">
    <source>
        <dbReference type="Pfam" id="PF01926"/>
    </source>
</evidence>
<evidence type="ECO:0000313" key="3">
    <source>
        <dbReference type="EMBL" id="MBB6211638.1"/>
    </source>
</evidence>
<protein>
    <recommendedName>
        <fullName evidence="2">G domain-containing protein</fullName>
    </recommendedName>
</protein>
<dbReference type="GO" id="GO:0005737">
    <property type="term" value="C:cytoplasm"/>
    <property type="evidence" value="ECO:0007669"/>
    <property type="project" value="TreeGrafter"/>
</dbReference>
<feature type="transmembrane region" description="Helical" evidence="1">
    <location>
        <begin position="43"/>
        <end position="63"/>
    </location>
</feature>
<dbReference type="Proteomes" id="UP000544872">
    <property type="component" value="Unassembled WGS sequence"/>
</dbReference>
<keyword evidence="4" id="KW-1185">Reference proteome</keyword>
<dbReference type="SUPFAM" id="SSF52540">
    <property type="entry name" value="P-loop containing nucleoside triphosphate hydrolases"/>
    <property type="match status" value="1"/>
</dbReference>
<keyword evidence="1" id="KW-0812">Transmembrane</keyword>
<dbReference type="GO" id="GO:0030488">
    <property type="term" value="P:tRNA methylation"/>
    <property type="evidence" value="ECO:0007669"/>
    <property type="project" value="TreeGrafter"/>
</dbReference>
<dbReference type="GO" id="GO:0005525">
    <property type="term" value="F:GTP binding"/>
    <property type="evidence" value="ECO:0007669"/>
    <property type="project" value="InterPro"/>
</dbReference>
<dbReference type="Gene3D" id="3.40.50.300">
    <property type="entry name" value="P-loop containing nucleotide triphosphate hydrolases"/>
    <property type="match status" value="1"/>
</dbReference>
<keyword evidence="1" id="KW-0472">Membrane</keyword>
<evidence type="ECO:0000313" key="4">
    <source>
        <dbReference type="Proteomes" id="UP000544872"/>
    </source>
</evidence>
<organism evidence="3 4">
    <name type="scientific">Novispirillum itersonii</name>
    <name type="common">Aquaspirillum itersonii</name>
    <dbReference type="NCBI Taxonomy" id="189"/>
    <lineage>
        <taxon>Bacteria</taxon>
        <taxon>Pseudomonadati</taxon>
        <taxon>Pseudomonadota</taxon>
        <taxon>Alphaproteobacteria</taxon>
        <taxon>Rhodospirillales</taxon>
        <taxon>Novispirillaceae</taxon>
        <taxon>Novispirillum</taxon>
    </lineage>
</organism>
<name>A0A7X0DN01_NOVIT</name>
<comment type="caution">
    <text evidence="3">The sequence shown here is derived from an EMBL/GenBank/DDBJ whole genome shotgun (WGS) entry which is preliminary data.</text>
</comment>
<dbReference type="InterPro" id="IPR027417">
    <property type="entry name" value="P-loop_NTPase"/>
</dbReference>
<dbReference type="RefSeq" id="WP_184264588.1">
    <property type="nucleotide sequence ID" value="NZ_JACIIX010000012.1"/>
</dbReference>
<dbReference type="PANTHER" id="PTHR42714">
    <property type="entry name" value="TRNA MODIFICATION GTPASE GTPBP3"/>
    <property type="match status" value="1"/>
</dbReference>
<dbReference type="GO" id="GO:0002098">
    <property type="term" value="P:tRNA wobble uridine modification"/>
    <property type="evidence" value="ECO:0007669"/>
    <property type="project" value="TreeGrafter"/>
</dbReference>
<evidence type="ECO:0000256" key="1">
    <source>
        <dbReference type="SAM" id="Phobius"/>
    </source>
</evidence>
<dbReference type="CDD" id="cd00882">
    <property type="entry name" value="Ras_like_GTPase"/>
    <property type="match status" value="1"/>
</dbReference>
<keyword evidence="1" id="KW-1133">Transmembrane helix</keyword>
<proteinExistence type="predicted"/>
<dbReference type="EMBL" id="JACIIX010000012">
    <property type="protein sequence ID" value="MBB6211638.1"/>
    <property type="molecule type" value="Genomic_DNA"/>
</dbReference>
<gene>
    <name evidence="3" type="ORF">FHS48_003079</name>
</gene>
<dbReference type="InterPro" id="IPR006073">
    <property type="entry name" value="GTP-bd"/>
</dbReference>
<reference evidence="3 4" key="1">
    <citation type="submission" date="2020-08" db="EMBL/GenBank/DDBJ databases">
        <title>Genomic Encyclopedia of Type Strains, Phase IV (KMG-IV): sequencing the most valuable type-strain genomes for metagenomic binning, comparative biology and taxonomic classification.</title>
        <authorList>
            <person name="Goeker M."/>
        </authorList>
    </citation>
    <scope>NUCLEOTIDE SEQUENCE [LARGE SCALE GENOMIC DNA]</scope>
    <source>
        <strain evidence="3 4">DSM 11590</strain>
    </source>
</reference>
<dbReference type="Pfam" id="PF01926">
    <property type="entry name" value="MMR_HSR1"/>
    <property type="match status" value="1"/>
</dbReference>
<accession>A0A7X0DN01</accession>
<sequence length="516" mass="55274">MSTVPSLRRRYWREAVLLILMAVPGLALLPPGLVWMYQQGWLWLWALGVLAAGAGAFAVRLAIRRRAAADAAELAAQASPATLGWGPQEQAAWAVVETQALTAAPLQPSKDLWDDALGLMRGTVDAVAAHYYPGEKDARYRLTLPELLLLTERVAQDLRRAGLRHIPAVQHVRVSTLLKAWDLYDAHGDTVKTVWTAVQTTRRATALVSNPLAAVLRETGEALMGSLTGDLAARMQGQLTQMLVRETGRAAIDLYAGRLRLSAADLRALAEADAAGAATDLAHPVRVVLTGQVSAGKSSLLNALAQTVQRRTGVSPSRDGTGVLHLDQPERPRLVLADLPGLGHDGRGETALAAEAARADLILWVVAASDPGRAADREALEALRRQAEAAGVPLPPVRLVLTHVDLLSPRREWAPPYVLDGSDPRPKAQAIAQALTAAAQDLGLPESGEAVAVCTAGEVWNVDALWQQIAAARDAARQHQLDRLNRQAGAFSVSETARQIKDGAKAVWRTLWGKSE</sequence>
<dbReference type="AlphaFoldDB" id="A0A7X0DN01"/>
<feature type="transmembrane region" description="Helical" evidence="1">
    <location>
        <begin position="15"/>
        <end position="37"/>
    </location>
</feature>
<feature type="domain" description="G" evidence="2">
    <location>
        <begin position="286"/>
        <end position="385"/>
    </location>
</feature>